<dbReference type="Gene3D" id="3.40.630.30">
    <property type="match status" value="1"/>
</dbReference>
<name>D6AKW1_STRFL</name>
<reference evidence="4" key="2">
    <citation type="submission" date="2008-12" db="EMBL/GenBank/DDBJ databases">
        <title>Annotation of Streptomyces roseosporus strain NRRL 15998.</title>
        <authorList>
            <consortium name="The Broad Institute Genome Sequencing Platform"/>
            <consortium name="Broad Institute Microbial Sequencing Center"/>
            <person name="Fischbach M."/>
            <person name="Ward D."/>
            <person name="Young S."/>
            <person name="Kodira C.D."/>
            <person name="Zeng Q."/>
            <person name="Koehrsen M."/>
            <person name="Godfrey P."/>
            <person name="Alvarado L."/>
            <person name="Berlin A.M."/>
            <person name="Borenstein D."/>
            <person name="Chen Z."/>
            <person name="Engels R."/>
            <person name="Freedman E."/>
            <person name="Gellesch M."/>
            <person name="Goldberg J."/>
            <person name="Griggs A."/>
            <person name="Gujja S."/>
            <person name="Heiman D.I."/>
            <person name="Hepburn T.A."/>
            <person name="Howarth C."/>
            <person name="Jen D."/>
            <person name="Larson L."/>
            <person name="Lewis B."/>
            <person name="Mehta T."/>
            <person name="Park D."/>
            <person name="Pearson M."/>
            <person name="Roberts A."/>
            <person name="Saif S."/>
            <person name="Shea T.D."/>
            <person name="Shenoy N."/>
            <person name="Sisk P."/>
            <person name="Stolte C."/>
            <person name="Sykes S.N."/>
            <person name="Walk T."/>
            <person name="White J."/>
            <person name="Yandava C."/>
            <person name="Straight P."/>
            <person name="Clardy J."/>
            <person name="Hung D."/>
            <person name="Kolter R."/>
            <person name="Mekalanos J."/>
            <person name="Walker S."/>
            <person name="Walsh C.T."/>
            <person name="Wieland B.L.C."/>
            <person name="Ilzarbe M."/>
            <person name="Galagan J."/>
            <person name="Nusbaum C."/>
            <person name="Birren B."/>
        </authorList>
    </citation>
    <scope>NUCLEOTIDE SEQUENCE [LARGE SCALE GENOMIC DNA]</scope>
    <source>
        <strain evidence="4">NRRL 15998</strain>
    </source>
</reference>
<dbReference type="Proteomes" id="UP000003986">
    <property type="component" value="Unassembled WGS sequence"/>
</dbReference>
<protein>
    <recommendedName>
        <fullName evidence="2">N-acetyltransferase domain-containing protein</fullName>
    </recommendedName>
</protein>
<evidence type="ECO:0000259" key="2">
    <source>
        <dbReference type="PROSITE" id="PS51186"/>
    </source>
</evidence>
<sequence length="212" mass="23039">MTRRCHRSGHAPPCPHGGASRCPDEPAAYTPGVTVMKPVIRPAVPADLDAVAEIYTHYVRHTVITFEENPPPVAAWHQRLDDLAARDLPFLVVELSGEVVGYAYAAPWRPKPAYRNTVENSIYLAPGRTGRGLGGALLEALLTACAGTHVRQMIAVIADAGTDTSAALHRRYGFTDAGRLTAVGYKHDRWIDTLLMQRTLGHPATDTADLDR</sequence>
<dbReference type="InterPro" id="IPR000182">
    <property type="entry name" value="GNAT_dom"/>
</dbReference>
<feature type="region of interest" description="Disordered" evidence="1">
    <location>
        <begin position="1"/>
        <end position="22"/>
    </location>
</feature>
<accession>D6AKW1</accession>
<reference evidence="4" key="1">
    <citation type="submission" date="2008-10" db="EMBL/GenBank/DDBJ databases">
        <authorList>
            <person name="Molnar K."/>
        </authorList>
    </citation>
    <scope>NUCLEOTIDE SEQUENCE [LARGE SCALE GENOMIC DNA]</scope>
    <source>
        <strain evidence="4">NRRL 15998</strain>
    </source>
</reference>
<organism evidence="3 4">
    <name type="scientific">Streptomyces filamentosus NRRL 15998</name>
    <dbReference type="NCBI Taxonomy" id="457431"/>
    <lineage>
        <taxon>Bacteria</taxon>
        <taxon>Bacillati</taxon>
        <taxon>Actinomycetota</taxon>
        <taxon>Actinomycetes</taxon>
        <taxon>Kitasatosporales</taxon>
        <taxon>Streptomycetaceae</taxon>
        <taxon>Streptomyces</taxon>
    </lineage>
</organism>
<dbReference type="PANTHER" id="PTHR43072:SF8">
    <property type="entry name" value="ACYLTRANSFERASE FABY-RELATED"/>
    <property type="match status" value="1"/>
</dbReference>
<proteinExistence type="predicted"/>
<dbReference type="GO" id="GO:0016747">
    <property type="term" value="F:acyltransferase activity, transferring groups other than amino-acyl groups"/>
    <property type="evidence" value="ECO:0007669"/>
    <property type="project" value="InterPro"/>
</dbReference>
<evidence type="ECO:0000313" key="3">
    <source>
        <dbReference type="EMBL" id="EFE77338.2"/>
    </source>
</evidence>
<dbReference type="AlphaFoldDB" id="D6AKW1"/>
<gene>
    <name evidence="3" type="ORF">SSGG_04705</name>
</gene>
<dbReference type="SUPFAM" id="SSF55729">
    <property type="entry name" value="Acyl-CoA N-acyltransferases (Nat)"/>
    <property type="match status" value="1"/>
</dbReference>
<dbReference type="Pfam" id="PF13420">
    <property type="entry name" value="Acetyltransf_4"/>
    <property type="match status" value="1"/>
</dbReference>
<evidence type="ECO:0000313" key="4">
    <source>
        <dbReference type="Proteomes" id="UP000003986"/>
    </source>
</evidence>
<dbReference type="EMBL" id="DS999644">
    <property type="protein sequence ID" value="EFE77338.2"/>
    <property type="molecule type" value="Genomic_DNA"/>
</dbReference>
<evidence type="ECO:0000256" key="1">
    <source>
        <dbReference type="SAM" id="MobiDB-lite"/>
    </source>
</evidence>
<feature type="domain" description="N-acetyltransferase" evidence="2">
    <location>
        <begin position="38"/>
        <end position="201"/>
    </location>
</feature>
<dbReference type="PROSITE" id="PS51186">
    <property type="entry name" value="GNAT"/>
    <property type="match status" value="1"/>
</dbReference>
<dbReference type="InterPro" id="IPR016181">
    <property type="entry name" value="Acyl_CoA_acyltransferase"/>
</dbReference>
<dbReference type="PANTHER" id="PTHR43072">
    <property type="entry name" value="N-ACETYLTRANSFERASE"/>
    <property type="match status" value="1"/>
</dbReference>